<dbReference type="SMART" id="SM00343">
    <property type="entry name" value="ZnF_C2HC"/>
    <property type="match status" value="1"/>
</dbReference>
<name>A0ABY6LVF1_9ARAC</name>
<accession>A0ABY6LVF1</accession>
<gene>
    <name evidence="2" type="ORF">LAZ67_X001920</name>
</gene>
<proteinExistence type="predicted"/>
<dbReference type="InterPro" id="IPR001878">
    <property type="entry name" value="Znf_CCHC"/>
</dbReference>
<sequence length="279" mass="31644">MVESSLPDDVLQIWQRRPEAGYQSEYNTKEPNSSQRVNNLLKFIKEEIRGAERLKFVRAGFKIPEKTQEKQEIHRRTSPTTAHLLNQSENESCAFCDMLNHGLNCNGAKRMTLEQRRQKATKAKVCFRCPGRRHMAKDCRSGFKCFACKGRYVELMCSRRKEIHEKKTDVKEDNLEAPSTSMANQTCSSEVLLMITALLNQAIDYGDQSGKSKNNAGYFDETDTKDIPLRSDLRKGYGPFNSLCSHKEGGVMLRMVGEIGSRWPAPRDAPQSIPQSAST</sequence>
<feature type="domain" description="CCHC-type" evidence="1">
    <location>
        <begin position="125"/>
        <end position="141"/>
    </location>
</feature>
<protein>
    <recommendedName>
        <fullName evidence="1">CCHC-type domain-containing protein</fullName>
    </recommendedName>
</protein>
<dbReference type="Proteomes" id="UP001235939">
    <property type="component" value="Chromosome X"/>
</dbReference>
<dbReference type="PANTHER" id="PTHR47331:SF1">
    <property type="entry name" value="GAG-LIKE PROTEIN"/>
    <property type="match status" value="1"/>
</dbReference>
<evidence type="ECO:0000313" key="2">
    <source>
        <dbReference type="EMBL" id="UYV84352.1"/>
    </source>
</evidence>
<dbReference type="EMBL" id="CP092886">
    <property type="protein sequence ID" value="UYV84352.1"/>
    <property type="molecule type" value="Genomic_DNA"/>
</dbReference>
<dbReference type="PANTHER" id="PTHR47331">
    <property type="entry name" value="PHD-TYPE DOMAIN-CONTAINING PROTEIN"/>
    <property type="match status" value="1"/>
</dbReference>
<evidence type="ECO:0000259" key="1">
    <source>
        <dbReference type="SMART" id="SM00343"/>
    </source>
</evidence>
<organism evidence="2 3">
    <name type="scientific">Cordylochernes scorpioides</name>
    <dbReference type="NCBI Taxonomy" id="51811"/>
    <lineage>
        <taxon>Eukaryota</taxon>
        <taxon>Metazoa</taxon>
        <taxon>Ecdysozoa</taxon>
        <taxon>Arthropoda</taxon>
        <taxon>Chelicerata</taxon>
        <taxon>Arachnida</taxon>
        <taxon>Pseudoscorpiones</taxon>
        <taxon>Cheliferoidea</taxon>
        <taxon>Chernetidae</taxon>
        <taxon>Cordylochernes</taxon>
    </lineage>
</organism>
<evidence type="ECO:0000313" key="3">
    <source>
        <dbReference type="Proteomes" id="UP001235939"/>
    </source>
</evidence>
<reference evidence="2 3" key="1">
    <citation type="submission" date="2022-03" db="EMBL/GenBank/DDBJ databases">
        <title>A chromosomal length assembly of Cordylochernes scorpioides.</title>
        <authorList>
            <person name="Zeh D."/>
            <person name="Zeh J."/>
        </authorList>
    </citation>
    <scope>NUCLEOTIDE SEQUENCE [LARGE SCALE GENOMIC DNA]</scope>
    <source>
        <strain evidence="2">IN4F17</strain>
        <tissue evidence="2">Whole Body</tissue>
    </source>
</reference>
<keyword evidence="3" id="KW-1185">Reference proteome</keyword>